<feature type="region of interest" description="Disordered" evidence="7">
    <location>
        <begin position="43"/>
        <end position="71"/>
    </location>
</feature>
<evidence type="ECO:0000256" key="7">
    <source>
        <dbReference type="SAM" id="MobiDB-lite"/>
    </source>
</evidence>
<feature type="coiled-coil region" evidence="6">
    <location>
        <begin position="80"/>
        <end position="132"/>
    </location>
</feature>
<dbReference type="PANTHER" id="PTHR21237:SF23">
    <property type="entry name" value="GRPE PROTEIN HOMOLOG, MITOCHONDRIAL"/>
    <property type="match status" value="1"/>
</dbReference>
<keyword evidence="2 3" id="KW-0143">Chaperone</keyword>
<dbReference type="InterPro" id="IPR013805">
    <property type="entry name" value="GrpE_CC"/>
</dbReference>
<dbReference type="Pfam" id="PF01025">
    <property type="entry name" value="GrpE"/>
    <property type="match status" value="1"/>
</dbReference>
<dbReference type="Proteomes" id="UP000824366">
    <property type="component" value="Chromosome"/>
</dbReference>
<gene>
    <name evidence="3" type="primary">grpE</name>
    <name evidence="8" type="ORF">MIZ03_2037</name>
</gene>
<keyword evidence="3" id="KW-0963">Cytoplasm</keyword>
<comment type="function">
    <text evidence="3 4">Participates actively in the response to hyperosmotic and heat shock by preventing the aggregation of stress-denatured proteins, in association with DnaK and GrpE. It is the nucleotide exchange factor for DnaK and may function as a thermosensor. Unfolded proteins bind initially to DnaJ; upon interaction with the DnaJ-bound protein, DnaK hydrolyzes its bound ATP, resulting in the formation of a stable complex. GrpE releases ADP from DnaK; ATP binding to DnaK triggers the release of the substrate protein, thus completing the reaction cycle. Several rounds of ATP-dependent interactions between DnaJ, DnaK and GrpE are required for fully efficient folding.</text>
</comment>
<dbReference type="NCBIfam" id="NF010738">
    <property type="entry name" value="PRK14140.1"/>
    <property type="match status" value="1"/>
</dbReference>
<keyword evidence="6" id="KW-0175">Coiled coil</keyword>
<dbReference type="PANTHER" id="PTHR21237">
    <property type="entry name" value="GRPE PROTEIN"/>
    <property type="match status" value="1"/>
</dbReference>
<evidence type="ECO:0000256" key="3">
    <source>
        <dbReference type="HAMAP-Rule" id="MF_01151"/>
    </source>
</evidence>
<keyword evidence="9" id="KW-1185">Reference proteome</keyword>
<protein>
    <recommendedName>
        <fullName evidence="3 4">Protein GrpE</fullName>
    </recommendedName>
    <alternativeName>
        <fullName evidence="3">HSP-70 cofactor</fullName>
    </alternativeName>
</protein>
<dbReference type="Gene3D" id="2.30.22.10">
    <property type="entry name" value="Head domain of nucleotide exchange factor GrpE"/>
    <property type="match status" value="1"/>
</dbReference>
<organism evidence="8 9">
    <name type="scientific">Rhodoferax lithotrophicus</name>
    <dbReference type="NCBI Taxonomy" id="2798804"/>
    <lineage>
        <taxon>Bacteria</taxon>
        <taxon>Pseudomonadati</taxon>
        <taxon>Pseudomonadota</taxon>
        <taxon>Betaproteobacteria</taxon>
        <taxon>Burkholderiales</taxon>
        <taxon>Comamonadaceae</taxon>
        <taxon>Rhodoferax</taxon>
    </lineage>
</organism>
<reference evidence="8 9" key="1">
    <citation type="journal article" date="2021" name="Microbiol. Spectr.">
        <title>A Single Bacterium Capable of Oxidation and Reduction of Iron at Circumneutral pH.</title>
        <authorList>
            <person name="Kato S."/>
            <person name="Ohkuma M."/>
        </authorList>
    </citation>
    <scope>NUCLEOTIDE SEQUENCE [LARGE SCALE GENOMIC DNA]</scope>
    <source>
        <strain evidence="8 9">MIZ03</strain>
    </source>
</reference>
<dbReference type="PRINTS" id="PR00773">
    <property type="entry name" value="GRPEPROTEIN"/>
</dbReference>
<name>A0ABM7MLF3_9BURK</name>
<feature type="compositionally biased region" description="Polar residues" evidence="7">
    <location>
        <begin position="51"/>
        <end position="67"/>
    </location>
</feature>
<dbReference type="SUPFAM" id="SSF51064">
    <property type="entry name" value="Head domain of nucleotide exchange factor GrpE"/>
    <property type="match status" value="1"/>
</dbReference>
<dbReference type="HAMAP" id="MF_01151">
    <property type="entry name" value="GrpE"/>
    <property type="match status" value="1"/>
</dbReference>
<evidence type="ECO:0000313" key="8">
    <source>
        <dbReference type="EMBL" id="BCO27150.1"/>
    </source>
</evidence>
<dbReference type="EMBL" id="AP024238">
    <property type="protein sequence ID" value="BCO27150.1"/>
    <property type="molecule type" value="Genomic_DNA"/>
</dbReference>
<dbReference type="InterPro" id="IPR000740">
    <property type="entry name" value="GrpE"/>
</dbReference>
<evidence type="ECO:0000256" key="5">
    <source>
        <dbReference type="RuleBase" id="RU004478"/>
    </source>
</evidence>
<evidence type="ECO:0000313" key="9">
    <source>
        <dbReference type="Proteomes" id="UP000824366"/>
    </source>
</evidence>
<comment type="subcellular location">
    <subcellularLocation>
        <location evidence="3">Cytoplasm</location>
    </subcellularLocation>
</comment>
<dbReference type="Gene3D" id="3.90.20.20">
    <property type="match status" value="1"/>
</dbReference>
<evidence type="ECO:0000256" key="1">
    <source>
        <dbReference type="ARBA" id="ARBA00009054"/>
    </source>
</evidence>
<keyword evidence="3 4" id="KW-0346">Stress response</keyword>
<evidence type="ECO:0000256" key="2">
    <source>
        <dbReference type="ARBA" id="ARBA00023186"/>
    </source>
</evidence>
<dbReference type="NCBIfam" id="NF010737">
    <property type="entry name" value="PRK14139.1"/>
    <property type="match status" value="1"/>
</dbReference>
<evidence type="ECO:0000256" key="4">
    <source>
        <dbReference type="RuleBase" id="RU000639"/>
    </source>
</evidence>
<accession>A0ABM7MLF3</accession>
<comment type="subunit">
    <text evidence="3">Homodimer.</text>
</comment>
<evidence type="ECO:0000256" key="6">
    <source>
        <dbReference type="SAM" id="Coils"/>
    </source>
</evidence>
<dbReference type="InterPro" id="IPR009012">
    <property type="entry name" value="GrpE_head"/>
</dbReference>
<dbReference type="CDD" id="cd00446">
    <property type="entry name" value="GrpE"/>
    <property type="match status" value="1"/>
</dbReference>
<dbReference type="PROSITE" id="PS01071">
    <property type="entry name" value="GRPE"/>
    <property type="match status" value="1"/>
</dbReference>
<proteinExistence type="inferred from homology"/>
<sequence>MKSGLFTCPLFSAHLMPWLITKKQLLQTSLEICRRNPTSWHRRLLHPANRMTDTTQAQPNSSATNTPESHHADDIGATVAQFENEALAKCQADLAELKAKSAELADQYLRAKAEAENARRRAEDEISKARKFAVEGFADSLLPVLDSLEAGLNIKDASLEHIREGAQATLRQLVSALERNKVVAINPAASDKFDPHLHQAISMVPSEQEANTVVSVLQKGYLIAERILRPALVTVAAPK</sequence>
<dbReference type="SUPFAM" id="SSF58014">
    <property type="entry name" value="Coiled-coil domain of nucleotide exchange factor GrpE"/>
    <property type="match status" value="1"/>
</dbReference>
<comment type="similarity">
    <text evidence="1 3 5">Belongs to the GrpE family.</text>
</comment>
<dbReference type="NCBIfam" id="NF010748">
    <property type="entry name" value="PRK14150.1"/>
    <property type="match status" value="1"/>
</dbReference>